<dbReference type="PANTHER" id="PTHR34235:SF4">
    <property type="entry name" value="SLR0291 PROTEIN"/>
    <property type="match status" value="1"/>
</dbReference>
<gene>
    <name evidence="1" type="ORF">PL9631_520076</name>
</gene>
<organism evidence="1 2">
    <name type="scientific">Planktothrix paucivesiculata PCC 9631</name>
    <dbReference type="NCBI Taxonomy" id="671071"/>
    <lineage>
        <taxon>Bacteria</taxon>
        <taxon>Bacillati</taxon>
        <taxon>Cyanobacteriota</taxon>
        <taxon>Cyanophyceae</taxon>
        <taxon>Oscillatoriophycideae</taxon>
        <taxon>Oscillatoriales</taxon>
        <taxon>Microcoleaceae</taxon>
        <taxon>Planktothrix</taxon>
    </lineage>
</organism>
<name>A0A7Z9BX83_9CYAN</name>
<dbReference type="PANTHER" id="PTHR34235">
    <property type="entry name" value="SLR1203 PROTEIN-RELATED"/>
    <property type="match status" value="1"/>
</dbReference>
<accession>A0A7Z9BX83</accession>
<dbReference type="Pfam" id="PF01724">
    <property type="entry name" value="DUF29"/>
    <property type="match status" value="1"/>
</dbReference>
<dbReference type="Proteomes" id="UP000182190">
    <property type="component" value="Unassembled WGS sequence"/>
</dbReference>
<proteinExistence type="predicted"/>
<dbReference type="EMBL" id="CZCS02000193">
    <property type="protein sequence ID" value="VXD20693.1"/>
    <property type="molecule type" value="Genomic_DNA"/>
</dbReference>
<keyword evidence="2" id="KW-1185">Reference proteome</keyword>
<comment type="caution">
    <text evidence="1">The sequence shown here is derived from an EMBL/GenBank/DDBJ whole genome shotgun (WGS) entry which is preliminary data.</text>
</comment>
<dbReference type="InterPro" id="IPR002636">
    <property type="entry name" value="DUF29"/>
</dbReference>
<reference evidence="1" key="1">
    <citation type="submission" date="2019-10" db="EMBL/GenBank/DDBJ databases">
        <authorList>
            <consortium name="Genoscope - CEA"/>
            <person name="William W."/>
        </authorList>
    </citation>
    <scope>NUCLEOTIDE SEQUENCE [LARGE SCALE GENOMIC DNA]</scope>
    <source>
        <strain evidence="1">BBR_PRJEB10994</strain>
    </source>
</reference>
<dbReference type="RefSeq" id="WP_083619032.1">
    <property type="nucleotide sequence ID" value="NZ_LR735009.1"/>
</dbReference>
<evidence type="ECO:0000313" key="2">
    <source>
        <dbReference type="Proteomes" id="UP000182190"/>
    </source>
</evidence>
<dbReference type="OrthoDB" id="5769308at2"/>
<dbReference type="Gene3D" id="1.20.1220.20">
    <property type="entry name" value="Uncharcterised protein PF01724"/>
    <property type="match status" value="1"/>
</dbReference>
<protein>
    <submittedName>
        <fullName evidence="1">Uncharacterized protein</fullName>
    </submittedName>
</protein>
<evidence type="ECO:0000313" key="1">
    <source>
        <dbReference type="EMBL" id="VXD20693.1"/>
    </source>
</evidence>
<sequence>MTANNLNNQPESLDDQIAAFEDSIEAIKAKKLAIVSSLESEYAATIAHCKQTMDTMIKAGLDPRTLARDITALYAPSVTTTRATTTRTTATDGTKVNRKLNRPGPHTKGGKNWAICDDILQQNYGDLSKVTGAEVARRAEIAFGEIATNAKWHYGNWKKAQMIAISPAPIVEPYDCDFLKWTEETITHLQNRDFKQLDIANLIEEIDSLGKAQKNAFKGQIRALIEHIMKRYYVDMPLEYHGWERTIRNIRPEIEDLIEISPSLQNDYPQVLDTVYQQCLKKLQPEYKDTKFPDTWQFTRSLDDLLNLDFWE</sequence>
<dbReference type="AlphaFoldDB" id="A0A7Z9BX83"/>